<dbReference type="AlphaFoldDB" id="A0A2U1EVK5"/>
<feature type="transmembrane region" description="Helical" evidence="1">
    <location>
        <begin position="289"/>
        <end position="314"/>
    </location>
</feature>
<organism evidence="2 3">
    <name type="scientific">Actinomycetospora cinnamomea</name>
    <dbReference type="NCBI Taxonomy" id="663609"/>
    <lineage>
        <taxon>Bacteria</taxon>
        <taxon>Bacillati</taxon>
        <taxon>Actinomycetota</taxon>
        <taxon>Actinomycetes</taxon>
        <taxon>Pseudonocardiales</taxon>
        <taxon>Pseudonocardiaceae</taxon>
        <taxon>Actinomycetospora</taxon>
    </lineage>
</organism>
<evidence type="ECO:0000313" key="3">
    <source>
        <dbReference type="Proteomes" id="UP000245639"/>
    </source>
</evidence>
<dbReference type="EMBL" id="QEKW01000019">
    <property type="protein sequence ID" value="PVZ03957.1"/>
    <property type="molecule type" value="Genomic_DNA"/>
</dbReference>
<sequence length="420" mass="43773">MRPLQGSLRRAALAAASWQLLLQLTAKSSTLVITAVAARSTDTLAEFGSLAAVQVLQIASPALSDFGVNSIATRAVAQREGATRTILRSALRCRIATFPLVLSPWLVALLFLPTSLHIYAALLFVSAVAQSFQQPLIAIFQGRFDFRRAAMAPTLARAATVALSLTLALIGSISLTEVLAVTICADLGALAYLLHRALRVSRNENLPGHSTLALLISALPLGIGSLLQIAYNKLDVVWVSLAANDSVAGLYAPASRIQDAVATVSSILAAGLLATAARRATGSNSAKALLGALHASVVAGWAILVPLGLTFSLFSDELCFIVLGRVDQSASVAISIIVWAALATAVSTPATNILIADGRVKIAVWANVATAAFALALTVSLIPKYGAAGAAWTAVAREAFLAAFNYASVCYPKRREHDDA</sequence>
<feature type="transmembrane region" description="Helical" evidence="1">
    <location>
        <begin position="334"/>
        <end position="355"/>
    </location>
</feature>
<protein>
    <submittedName>
        <fullName evidence="2">O-antigen/teichoic acid export membrane protein</fullName>
    </submittedName>
</protein>
<accession>A0A2U1EVK5</accession>
<evidence type="ECO:0000256" key="1">
    <source>
        <dbReference type="SAM" id="Phobius"/>
    </source>
</evidence>
<feature type="transmembrane region" description="Helical" evidence="1">
    <location>
        <begin position="154"/>
        <end position="173"/>
    </location>
</feature>
<comment type="caution">
    <text evidence="2">The sequence shown here is derived from an EMBL/GenBank/DDBJ whole genome shotgun (WGS) entry which is preliminary data.</text>
</comment>
<feature type="transmembrane region" description="Helical" evidence="1">
    <location>
        <begin position="93"/>
        <end position="112"/>
    </location>
</feature>
<name>A0A2U1EVK5_9PSEU</name>
<dbReference type="InterPro" id="IPR052556">
    <property type="entry name" value="PolySynth_Transporter"/>
</dbReference>
<feature type="transmembrane region" description="Helical" evidence="1">
    <location>
        <begin position="388"/>
        <end position="407"/>
    </location>
</feature>
<dbReference type="PANTHER" id="PTHR43424:SF1">
    <property type="entry name" value="LOCUS PUTATIVE PROTEIN 1-RELATED"/>
    <property type="match status" value="1"/>
</dbReference>
<dbReference type="Pfam" id="PF13440">
    <property type="entry name" value="Polysacc_synt_3"/>
    <property type="match status" value="1"/>
</dbReference>
<feature type="transmembrane region" description="Helical" evidence="1">
    <location>
        <begin position="210"/>
        <end position="231"/>
    </location>
</feature>
<gene>
    <name evidence="2" type="ORF">C8D89_11966</name>
</gene>
<keyword evidence="3" id="KW-1185">Reference proteome</keyword>
<feature type="transmembrane region" description="Helical" evidence="1">
    <location>
        <begin position="362"/>
        <end position="382"/>
    </location>
</feature>
<dbReference type="PANTHER" id="PTHR43424">
    <property type="entry name" value="LOCUS PUTATIVE PROTEIN 1-RELATED"/>
    <property type="match status" value="1"/>
</dbReference>
<evidence type="ECO:0000313" key="2">
    <source>
        <dbReference type="EMBL" id="PVZ03957.1"/>
    </source>
</evidence>
<proteinExistence type="predicted"/>
<keyword evidence="1" id="KW-0812">Transmembrane</keyword>
<keyword evidence="1" id="KW-1133">Transmembrane helix</keyword>
<reference evidence="2 3" key="1">
    <citation type="submission" date="2018-04" db="EMBL/GenBank/DDBJ databases">
        <title>Genomic Encyclopedia of Type Strains, Phase IV (KMG-IV): sequencing the most valuable type-strain genomes for metagenomic binning, comparative biology and taxonomic classification.</title>
        <authorList>
            <person name="Goeker M."/>
        </authorList>
    </citation>
    <scope>NUCLEOTIDE SEQUENCE [LARGE SCALE GENOMIC DNA]</scope>
    <source>
        <strain evidence="2 3">DSM 45771</strain>
    </source>
</reference>
<feature type="transmembrane region" description="Helical" evidence="1">
    <location>
        <begin position="118"/>
        <end position="142"/>
    </location>
</feature>
<keyword evidence="1" id="KW-0472">Membrane</keyword>
<dbReference type="Proteomes" id="UP000245639">
    <property type="component" value="Unassembled WGS sequence"/>
</dbReference>